<proteinExistence type="predicted"/>
<evidence type="ECO:0000259" key="1">
    <source>
        <dbReference type="SMART" id="SM00382"/>
    </source>
</evidence>
<evidence type="ECO:0000313" key="2">
    <source>
        <dbReference type="EMBL" id="SFQ58249.1"/>
    </source>
</evidence>
<reference evidence="3" key="1">
    <citation type="submission" date="2016-10" db="EMBL/GenBank/DDBJ databases">
        <authorList>
            <person name="Varghese N."/>
            <person name="Submissions S."/>
        </authorList>
    </citation>
    <scope>NUCLEOTIDE SEQUENCE [LARGE SCALE GENOMIC DNA]</scope>
    <source>
        <strain evidence="3">OR362-8,ATCC BAA-1266,JCM 13504</strain>
    </source>
</reference>
<accession>A0A1I5ZP34</accession>
<dbReference type="EMBL" id="FOXS01000004">
    <property type="protein sequence ID" value="SFQ58249.1"/>
    <property type="molecule type" value="Genomic_DNA"/>
</dbReference>
<dbReference type="Gene3D" id="3.40.50.300">
    <property type="entry name" value="P-loop containing nucleotide triphosphate hydrolases"/>
    <property type="match status" value="1"/>
</dbReference>
<dbReference type="PANTHER" id="PTHR34301">
    <property type="entry name" value="DNA-BINDING PROTEIN-RELATED"/>
    <property type="match status" value="1"/>
</dbReference>
<gene>
    <name evidence="2" type="ORF">SAMN04515668_3085</name>
</gene>
<dbReference type="InterPro" id="IPR003593">
    <property type="entry name" value="AAA+_ATPase"/>
</dbReference>
<dbReference type="Proteomes" id="UP000199029">
    <property type="component" value="Unassembled WGS sequence"/>
</dbReference>
<dbReference type="SUPFAM" id="SSF52540">
    <property type="entry name" value="P-loop containing nucleoside triphosphate hydrolases"/>
    <property type="match status" value="1"/>
</dbReference>
<name>A0A1I5ZP34_HYMAR</name>
<dbReference type="InterPro" id="IPR049052">
    <property type="entry name" value="nSTAND1"/>
</dbReference>
<dbReference type="Pfam" id="PF20703">
    <property type="entry name" value="nSTAND1"/>
    <property type="match status" value="1"/>
</dbReference>
<dbReference type="InterPro" id="IPR027417">
    <property type="entry name" value="P-loop_NTPase"/>
</dbReference>
<dbReference type="PANTHER" id="PTHR34301:SF8">
    <property type="entry name" value="ATPASE DOMAIN-CONTAINING PROTEIN"/>
    <property type="match status" value="1"/>
</dbReference>
<dbReference type="AlphaFoldDB" id="A0A1I5ZP34"/>
<protein>
    <submittedName>
        <fullName evidence="2">Cdc6-related protein, AAA superfamily ATPase</fullName>
    </submittedName>
</protein>
<evidence type="ECO:0000313" key="3">
    <source>
        <dbReference type="Proteomes" id="UP000199029"/>
    </source>
</evidence>
<dbReference type="OrthoDB" id="2531964at2"/>
<sequence>MASAKMMTKEDKLLRLEDVFSPTAPIENKDLFYGRREQFKGLYDALKQRGSHAVLYGDRGVGKTSLANMAVTFFPDTIASKVTCNRTEDFKAIWEKALKKIKFYADKKGVGFTAEVRQESVQLDLFLPEKDELDSTDIQQVFENLSTRLLIIFDEFDSITNIETKTRMADTIKALSDNVHNVTVLIVGIADNVADLLGEHPSLERCLMQIQMPRMSDDELKEIIDNGLRKLDLEIIENVREKIIEYSSGFPHYTHAICKSAAAYAINSESNTVSITHFTYAVKRAIHSTSQSLRNSYQKAIINSKGPSHFEEVLAACSSAYLDDYDCFTNSGALEHFKGKKKTNSNMTTTDFRYYLDALCKDEKGPILEKVGQGSNLRYKFINPIMRAFIRLKVYDKRIENNKVFEQDKLI</sequence>
<dbReference type="SMART" id="SM00382">
    <property type="entry name" value="AAA"/>
    <property type="match status" value="1"/>
</dbReference>
<keyword evidence="3" id="KW-1185">Reference proteome</keyword>
<feature type="domain" description="AAA+ ATPase" evidence="1">
    <location>
        <begin position="49"/>
        <end position="216"/>
    </location>
</feature>
<organism evidence="2 3">
    <name type="scientific">Hymenobacter arizonensis</name>
    <name type="common">Siccationidurans arizonensis</name>
    <dbReference type="NCBI Taxonomy" id="1227077"/>
    <lineage>
        <taxon>Bacteria</taxon>
        <taxon>Pseudomonadati</taxon>
        <taxon>Bacteroidota</taxon>
        <taxon>Cytophagia</taxon>
        <taxon>Cytophagales</taxon>
        <taxon>Hymenobacteraceae</taxon>
        <taxon>Hymenobacter</taxon>
    </lineage>
</organism>